<dbReference type="PANTHER" id="PTHR22916">
    <property type="entry name" value="GLYCOSYLTRANSFERASE"/>
    <property type="match status" value="1"/>
</dbReference>
<dbReference type="Pfam" id="PF18674">
    <property type="entry name" value="TarS_C1"/>
    <property type="match status" value="1"/>
</dbReference>
<dbReference type="InterPro" id="IPR054028">
    <property type="entry name" value="TarS/TarP_linker"/>
</dbReference>
<feature type="domain" description="TarS C-terminal" evidence="3">
    <location>
        <begin position="367"/>
        <end position="500"/>
    </location>
</feature>
<dbReference type="InterPro" id="IPR001173">
    <property type="entry name" value="Glyco_trans_2-like"/>
</dbReference>
<organism evidence="5 6">
    <name type="scientific">Mesobacillus foraminis</name>
    <dbReference type="NCBI Taxonomy" id="279826"/>
    <lineage>
        <taxon>Bacteria</taxon>
        <taxon>Bacillati</taxon>
        <taxon>Bacillota</taxon>
        <taxon>Bacilli</taxon>
        <taxon>Bacillales</taxon>
        <taxon>Bacillaceae</taxon>
        <taxon>Mesobacillus</taxon>
    </lineage>
</organism>
<comment type="similarity">
    <text evidence="1">Belongs to the glycosyltransferase 2 family.</text>
</comment>
<evidence type="ECO:0000313" key="6">
    <source>
        <dbReference type="Proteomes" id="UP000295689"/>
    </source>
</evidence>
<dbReference type="Pfam" id="PF00535">
    <property type="entry name" value="Glycos_transf_2"/>
    <property type="match status" value="1"/>
</dbReference>
<dbReference type="RefSeq" id="WP_158287021.1">
    <property type="nucleotide sequence ID" value="NZ_JABUHM010000002.1"/>
</dbReference>
<dbReference type="Pfam" id="PF22181">
    <property type="entry name" value="TarS_linker"/>
    <property type="match status" value="1"/>
</dbReference>
<keyword evidence="6" id="KW-1185">Reference proteome</keyword>
<proteinExistence type="inferred from homology"/>
<gene>
    <name evidence="5" type="ORF">EV146_103241</name>
</gene>
<accession>A0A4R2BHY6</accession>
<sequence length="504" mass="58162">MKISVAIPIYNAARHLNVTLDSLIKQTMPSSDFEVICVNDRSTDNSKAVIEGYMKTMDNLVLIDREVNSGGPMIPRNNAIEAARGEYILFLDNDDFLGEETLERLYRSAEENNSDVIYGKYVGVNGRHVPESMFKKGDRLNADMIEDNLLYSLAPHKMFKLSFVRENGFEFHPKAVVGEDQLFVMQCYINAKVITVMADYDYYFVVSRGNENLSLKYFPAEQFFFSFNRIMEFLEASSLNELYKRSVKIAFLNRFLHASRLRGHLLSGLLSREQKIDWLNETKRFLDNHVEDKIIPSLASRFQYLVTVAKDNDIEKLLSVHNQIENITSNHVTRVQNGFIYAKIQRLSKECSYNEELVVNHKNTSNVFVSELQLEDTRFIVKGDFTQSLLVNFDISYELILVHRSTGIEKVHRSPMATSSGKYEFEVDYKEVLFNEALTGPWDLFVQASTGSYVKRRRIGASRSPWLKEERTISGISSFGRKYSIRSYFTKPHDNISLDIRLED</sequence>
<reference evidence="5 6" key="1">
    <citation type="journal article" date="2015" name="Stand. Genomic Sci.">
        <title>Genomic Encyclopedia of Bacterial and Archaeal Type Strains, Phase III: the genomes of soil and plant-associated and newly described type strains.</title>
        <authorList>
            <person name="Whitman W.B."/>
            <person name="Woyke T."/>
            <person name="Klenk H.P."/>
            <person name="Zhou Y."/>
            <person name="Lilburn T.G."/>
            <person name="Beck B.J."/>
            <person name="De Vos P."/>
            <person name="Vandamme P."/>
            <person name="Eisen J.A."/>
            <person name="Garrity G."/>
            <person name="Hugenholtz P."/>
            <person name="Kyrpides N.C."/>
        </authorList>
    </citation>
    <scope>NUCLEOTIDE SEQUENCE [LARGE SCALE GENOMIC DNA]</scope>
    <source>
        <strain evidence="5 6">CV53</strain>
    </source>
</reference>
<dbReference type="InterPro" id="IPR041038">
    <property type="entry name" value="TarS_C1"/>
</dbReference>
<dbReference type="CDD" id="cd00761">
    <property type="entry name" value="Glyco_tranf_GTA_type"/>
    <property type="match status" value="1"/>
</dbReference>
<feature type="domain" description="TarS/TarP linker" evidence="4">
    <location>
        <begin position="221"/>
        <end position="320"/>
    </location>
</feature>
<comment type="caution">
    <text evidence="5">The sequence shown here is derived from an EMBL/GenBank/DDBJ whole genome shotgun (WGS) entry which is preliminary data.</text>
</comment>
<protein>
    <submittedName>
        <fullName evidence="5">Glycosyltransferase involved in cell wall biosynthesis</fullName>
    </submittedName>
</protein>
<evidence type="ECO:0000259" key="3">
    <source>
        <dbReference type="Pfam" id="PF18674"/>
    </source>
</evidence>
<evidence type="ECO:0000259" key="4">
    <source>
        <dbReference type="Pfam" id="PF22181"/>
    </source>
</evidence>
<dbReference type="SUPFAM" id="SSF53448">
    <property type="entry name" value="Nucleotide-diphospho-sugar transferases"/>
    <property type="match status" value="1"/>
</dbReference>
<dbReference type="AlphaFoldDB" id="A0A4R2BHY6"/>
<keyword evidence="5" id="KW-0808">Transferase</keyword>
<feature type="domain" description="Glycosyltransferase 2-like" evidence="2">
    <location>
        <begin position="4"/>
        <end position="130"/>
    </location>
</feature>
<dbReference type="InterPro" id="IPR029044">
    <property type="entry name" value="Nucleotide-diphossugar_trans"/>
</dbReference>
<dbReference type="Gene3D" id="3.90.550.10">
    <property type="entry name" value="Spore Coat Polysaccharide Biosynthesis Protein SpsA, Chain A"/>
    <property type="match status" value="1"/>
</dbReference>
<evidence type="ECO:0000259" key="2">
    <source>
        <dbReference type="Pfam" id="PF00535"/>
    </source>
</evidence>
<evidence type="ECO:0000313" key="5">
    <source>
        <dbReference type="EMBL" id="TCN26718.1"/>
    </source>
</evidence>
<dbReference type="PANTHER" id="PTHR22916:SF3">
    <property type="entry name" value="UDP-GLCNAC:BETAGAL BETA-1,3-N-ACETYLGLUCOSAMINYLTRANSFERASE-LIKE PROTEIN 1"/>
    <property type="match status" value="1"/>
</dbReference>
<name>A0A4R2BHY6_9BACI</name>
<evidence type="ECO:0000256" key="1">
    <source>
        <dbReference type="ARBA" id="ARBA00006739"/>
    </source>
</evidence>
<dbReference type="GO" id="GO:0016758">
    <property type="term" value="F:hexosyltransferase activity"/>
    <property type="evidence" value="ECO:0007669"/>
    <property type="project" value="UniProtKB-ARBA"/>
</dbReference>
<dbReference type="EMBL" id="SLVV01000003">
    <property type="protein sequence ID" value="TCN26718.1"/>
    <property type="molecule type" value="Genomic_DNA"/>
</dbReference>
<dbReference type="Proteomes" id="UP000295689">
    <property type="component" value="Unassembled WGS sequence"/>
</dbReference>